<evidence type="ECO:0000259" key="6">
    <source>
        <dbReference type="PROSITE" id="PS50173"/>
    </source>
</evidence>
<dbReference type="GO" id="GO:0003887">
    <property type="term" value="F:DNA-directed DNA polymerase activity"/>
    <property type="evidence" value="ECO:0007669"/>
    <property type="project" value="TreeGrafter"/>
</dbReference>
<dbReference type="InterPro" id="IPR001126">
    <property type="entry name" value="UmuC"/>
</dbReference>
<proteinExistence type="inferred from homology"/>
<keyword evidence="8" id="KW-1185">Reference proteome</keyword>
<dbReference type="GO" id="GO:0042276">
    <property type="term" value="P:error-prone translesion synthesis"/>
    <property type="evidence" value="ECO:0007669"/>
    <property type="project" value="TreeGrafter"/>
</dbReference>
<evidence type="ECO:0000256" key="5">
    <source>
        <dbReference type="ARBA" id="ARBA00023236"/>
    </source>
</evidence>
<evidence type="ECO:0000256" key="3">
    <source>
        <dbReference type="ARBA" id="ARBA00023199"/>
    </source>
</evidence>
<dbReference type="GO" id="GO:0005829">
    <property type="term" value="C:cytosol"/>
    <property type="evidence" value="ECO:0007669"/>
    <property type="project" value="TreeGrafter"/>
</dbReference>
<name>A0A5R8WJ72_9BACT</name>
<dbReference type="EMBL" id="VAJM01000016">
    <property type="protein sequence ID" value="TLM88653.1"/>
    <property type="molecule type" value="Genomic_DNA"/>
</dbReference>
<dbReference type="OrthoDB" id="9808813at2"/>
<sequence>MSLTDESKALGLRRGDPYFQIRAILQQHGGRAFSSNYPLYGSMSERVSLFLASQVPEIEVYSIDECFLNLHGMQRWLEPDLVAFAQRLRAGVLKRTHIPTCIGIAPTKTLAKVANRLAKKRPELQGVLCLDSPARRQWALAQLPAEDVWGVGGRYAQLLASHGIATAAELAAVPESWARKHLGGVVGVRLVRELQGHSCLGIMPSEDGTLARRSICHSRSFGRPLRAQADVLGAVAAFTSRAAEKLRRQQDGARLLTVFLSWSRFDGSPPPYSASAVVALPMATSDTLALVRVARQLVQQLWRPGTAYTKAGVVLDGMEPAGQQQLSLFAQPAKLPEHPRLMQCLDQLNARYGSNTVQVATCASQPGRPRPWLGKSAMCSPAYTTRFEELLTVRS</sequence>
<dbReference type="Pfam" id="PF00817">
    <property type="entry name" value="IMS"/>
    <property type="match status" value="1"/>
</dbReference>
<reference evidence="7 8" key="1">
    <citation type="submission" date="2019-05" db="EMBL/GenBank/DDBJ databases">
        <title>Hymenobacter edaphi sp. nov., isolated from abandoned arsenic-contaminated farmland soil.</title>
        <authorList>
            <person name="Nie L."/>
        </authorList>
    </citation>
    <scope>NUCLEOTIDE SEQUENCE [LARGE SCALE GENOMIC DNA]</scope>
    <source>
        <strain evidence="7 8">1-3-3-8</strain>
    </source>
</reference>
<dbReference type="InterPro" id="IPR036775">
    <property type="entry name" value="DNA_pol_Y-fam_lit_finger_sf"/>
</dbReference>
<accession>A0A5R8WJ72</accession>
<dbReference type="InterPro" id="IPR050116">
    <property type="entry name" value="DNA_polymerase-Y"/>
</dbReference>
<evidence type="ECO:0000256" key="4">
    <source>
        <dbReference type="ARBA" id="ARBA00023204"/>
    </source>
</evidence>
<evidence type="ECO:0000256" key="1">
    <source>
        <dbReference type="ARBA" id="ARBA00010945"/>
    </source>
</evidence>
<dbReference type="Gene3D" id="3.30.1490.100">
    <property type="entry name" value="DNA polymerase, Y-family, little finger domain"/>
    <property type="match status" value="1"/>
</dbReference>
<dbReference type="AlphaFoldDB" id="A0A5R8WJ72"/>
<organism evidence="7 8">
    <name type="scientific">Hymenobacter jeollabukensis</name>
    <dbReference type="NCBI Taxonomy" id="2025313"/>
    <lineage>
        <taxon>Bacteria</taxon>
        <taxon>Pseudomonadati</taxon>
        <taxon>Bacteroidota</taxon>
        <taxon>Cytophagia</taxon>
        <taxon>Cytophagales</taxon>
        <taxon>Hymenobacteraceae</taxon>
        <taxon>Hymenobacter</taxon>
    </lineage>
</organism>
<comment type="similarity">
    <text evidence="1">Belongs to the DNA polymerase type-Y family.</text>
</comment>
<dbReference type="InterPro" id="IPR025188">
    <property type="entry name" value="DUF4113"/>
</dbReference>
<dbReference type="PROSITE" id="PS50173">
    <property type="entry name" value="UMUC"/>
    <property type="match status" value="1"/>
</dbReference>
<dbReference type="PANTHER" id="PTHR11076">
    <property type="entry name" value="DNA REPAIR POLYMERASE UMUC / TRANSFERASE FAMILY MEMBER"/>
    <property type="match status" value="1"/>
</dbReference>
<dbReference type="GO" id="GO:0009432">
    <property type="term" value="P:SOS response"/>
    <property type="evidence" value="ECO:0007669"/>
    <property type="project" value="UniProtKB-KW"/>
</dbReference>
<dbReference type="CDD" id="cd01700">
    <property type="entry name" value="PolY_Pol_V_umuC"/>
    <property type="match status" value="1"/>
</dbReference>
<comment type="caution">
    <text evidence="7">The sequence shown here is derived from an EMBL/GenBank/DDBJ whole genome shotgun (WGS) entry which is preliminary data.</text>
</comment>
<dbReference type="GO" id="GO:0006281">
    <property type="term" value="P:DNA repair"/>
    <property type="evidence" value="ECO:0007669"/>
    <property type="project" value="UniProtKB-KW"/>
</dbReference>
<protein>
    <submittedName>
        <fullName evidence="7">Y-family DNA polymerase</fullName>
    </submittedName>
</protein>
<dbReference type="InterPro" id="IPR043502">
    <property type="entry name" value="DNA/RNA_pol_sf"/>
</dbReference>
<keyword evidence="5" id="KW-0742">SOS response</keyword>
<evidence type="ECO:0000256" key="2">
    <source>
        <dbReference type="ARBA" id="ARBA00022763"/>
    </source>
</evidence>
<dbReference type="SUPFAM" id="SSF56672">
    <property type="entry name" value="DNA/RNA polymerases"/>
    <property type="match status" value="1"/>
</dbReference>
<dbReference type="PANTHER" id="PTHR11076:SF34">
    <property type="entry name" value="PROTEIN UMUC"/>
    <property type="match status" value="1"/>
</dbReference>
<dbReference type="Proteomes" id="UP000305517">
    <property type="component" value="Unassembled WGS sequence"/>
</dbReference>
<dbReference type="Gene3D" id="3.30.70.270">
    <property type="match status" value="1"/>
</dbReference>
<feature type="domain" description="UmuC" evidence="6">
    <location>
        <begin position="1"/>
        <end position="152"/>
    </location>
</feature>
<dbReference type="SUPFAM" id="SSF100879">
    <property type="entry name" value="Lesion bypass DNA polymerase (Y-family), little finger domain"/>
    <property type="match status" value="1"/>
</dbReference>
<dbReference type="Pfam" id="PF11799">
    <property type="entry name" value="IMS_C"/>
    <property type="match status" value="1"/>
</dbReference>
<gene>
    <name evidence="7" type="ORF">FDY95_22725</name>
</gene>
<dbReference type="Gene3D" id="1.10.150.20">
    <property type="entry name" value="5' to 3' exonuclease, C-terminal subdomain"/>
    <property type="match status" value="1"/>
</dbReference>
<keyword evidence="2" id="KW-0227">DNA damage</keyword>
<dbReference type="Pfam" id="PF13438">
    <property type="entry name" value="DUF4113"/>
    <property type="match status" value="1"/>
</dbReference>
<dbReference type="InterPro" id="IPR043128">
    <property type="entry name" value="Rev_trsase/Diguanyl_cyclase"/>
</dbReference>
<dbReference type="GO" id="GO:0003684">
    <property type="term" value="F:damaged DNA binding"/>
    <property type="evidence" value="ECO:0007669"/>
    <property type="project" value="InterPro"/>
</dbReference>
<dbReference type="RefSeq" id="WP_138081379.1">
    <property type="nucleotide sequence ID" value="NZ_VAJM01000016.1"/>
</dbReference>
<evidence type="ECO:0000313" key="8">
    <source>
        <dbReference type="Proteomes" id="UP000305517"/>
    </source>
</evidence>
<keyword evidence="3" id="KW-0741">SOS mutagenesis</keyword>
<evidence type="ECO:0000313" key="7">
    <source>
        <dbReference type="EMBL" id="TLM88653.1"/>
    </source>
</evidence>
<keyword evidence="4" id="KW-0234">DNA repair</keyword>
<dbReference type="InterPro" id="IPR017961">
    <property type="entry name" value="DNA_pol_Y-fam_little_finger"/>
</dbReference>